<comment type="catalytic activity">
    <reaction evidence="1">
        <text>ATP + protein L-histidine = ADP + protein N-phospho-L-histidine.</text>
        <dbReference type="EC" id="2.7.13.3"/>
    </reaction>
</comment>
<evidence type="ECO:0000256" key="1">
    <source>
        <dbReference type="ARBA" id="ARBA00000085"/>
    </source>
</evidence>
<evidence type="ECO:0000256" key="2">
    <source>
        <dbReference type="ARBA" id="ARBA00012438"/>
    </source>
</evidence>
<evidence type="ECO:0000256" key="3">
    <source>
        <dbReference type="ARBA" id="ARBA00022553"/>
    </source>
</evidence>
<dbReference type="Gene3D" id="3.40.50.2300">
    <property type="match status" value="1"/>
</dbReference>
<dbReference type="InterPro" id="IPR036097">
    <property type="entry name" value="HisK_dim/P_sf"/>
</dbReference>
<evidence type="ECO:0000313" key="16">
    <source>
        <dbReference type="Proteomes" id="UP000622890"/>
    </source>
</evidence>
<dbReference type="FunFam" id="3.30.565.10:FF:000037">
    <property type="entry name" value="Hybrid sensor histidine kinase/response regulator"/>
    <property type="match status" value="1"/>
</dbReference>
<name>A0A934SU86_9BURK</name>
<dbReference type="PROSITE" id="PS50112">
    <property type="entry name" value="PAS"/>
    <property type="match status" value="1"/>
</dbReference>
<dbReference type="Pfam" id="PF00990">
    <property type="entry name" value="GGDEF"/>
    <property type="match status" value="1"/>
</dbReference>
<keyword evidence="16" id="KW-1185">Reference proteome</keyword>
<evidence type="ECO:0000259" key="10">
    <source>
        <dbReference type="PROSITE" id="PS50109"/>
    </source>
</evidence>
<dbReference type="SMART" id="SM00052">
    <property type="entry name" value="EAL"/>
    <property type="match status" value="1"/>
</dbReference>
<dbReference type="FunFam" id="1.10.287.130:FF:000001">
    <property type="entry name" value="Two-component sensor histidine kinase"/>
    <property type="match status" value="1"/>
</dbReference>
<dbReference type="SUPFAM" id="SSF55073">
    <property type="entry name" value="Nucleotide cyclase"/>
    <property type="match status" value="1"/>
</dbReference>
<dbReference type="InterPro" id="IPR005467">
    <property type="entry name" value="His_kinase_dom"/>
</dbReference>
<dbReference type="InterPro" id="IPR000014">
    <property type="entry name" value="PAS"/>
</dbReference>
<dbReference type="InterPro" id="IPR036890">
    <property type="entry name" value="HATPase_C_sf"/>
</dbReference>
<evidence type="ECO:0000259" key="13">
    <source>
        <dbReference type="PROSITE" id="PS50883"/>
    </source>
</evidence>
<dbReference type="SUPFAM" id="SSF52172">
    <property type="entry name" value="CheY-like"/>
    <property type="match status" value="1"/>
</dbReference>
<dbReference type="GO" id="GO:0005524">
    <property type="term" value="F:ATP binding"/>
    <property type="evidence" value="ECO:0007669"/>
    <property type="project" value="UniProtKB-KW"/>
</dbReference>
<evidence type="ECO:0000259" key="14">
    <source>
        <dbReference type="PROSITE" id="PS50887"/>
    </source>
</evidence>
<dbReference type="CDD" id="cd00082">
    <property type="entry name" value="HisKA"/>
    <property type="match status" value="1"/>
</dbReference>
<dbReference type="Gene3D" id="1.10.287.130">
    <property type="match status" value="1"/>
</dbReference>
<feature type="domain" description="Response regulatory" evidence="11">
    <location>
        <begin position="443"/>
        <end position="558"/>
    </location>
</feature>
<accession>A0A934SU86</accession>
<dbReference type="CDD" id="cd17574">
    <property type="entry name" value="REC_OmpR"/>
    <property type="match status" value="1"/>
</dbReference>
<evidence type="ECO:0000256" key="9">
    <source>
        <dbReference type="PROSITE-ProRule" id="PRU00169"/>
    </source>
</evidence>
<proteinExistence type="predicted"/>
<evidence type="ECO:0000259" key="12">
    <source>
        <dbReference type="PROSITE" id="PS50112"/>
    </source>
</evidence>
<dbReference type="CDD" id="cd00130">
    <property type="entry name" value="PAS"/>
    <property type="match status" value="1"/>
</dbReference>
<dbReference type="SUPFAM" id="SSF47384">
    <property type="entry name" value="Homodimeric domain of signal transducing histidine kinase"/>
    <property type="match status" value="1"/>
</dbReference>
<dbReference type="InterPro" id="IPR001633">
    <property type="entry name" value="EAL_dom"/>
</dbReference>
<dbReference type="InterPro" id="IPR035919">
    <property type="entry name" value="EAL_sf"/>
</dbReference>
<keyword evidence="3 9" id="KW-0597">Phosphoprotein</keyword>
<evidence type="ECO:0000313" key="15">
    <source>
        <dbReference type="EMBL" id="MBK4735333.1"/>
    </source>
</evidence>
<evidence type="ECO:0000259" key="11">
    <source>
        <dbReference type="PROSITE" id="PS50110"/>
    </source>
</evidence>
<dbReference type="InterPro" id="IPR000160">
    <property type="entry name" value="GGDEF_dom"/>
</dbReference>
<reference evidence="15" key="1">
    <citation type="submission" date="2021-01" db="EMBL/GenBank/DDBJ databases">
        <title>Genome sequence of strain Noviherbaspirillum sp. DKR-6.</title>
        <authorList>
            <person name="Chaudhary D.K."/>
        </authorList>
    </citation>
    <scope>NUCLEOTIDE SEQUENCE</scope>
    <source>
        <strain evidence="15">DKR-6</strain>
    </source>
</reference>
<dbReference type="SMART" id="SM00267">
    <property type="entry name" value="GGDEF"/>
    <property type="match status" value="1"/>
</dbReference>
<dbReference type="InterPro" id="IPR001789">
    <property type="entry name" value="Sig_transdc_resp-reg_receiver"/>
</dbReference>
<dbReference type="InterPro" id="IPR011006">
    <property type="entry name" value="CheY-like_superfamily"/>
</dbReference>
<dbReference type="Pfam" id="PF00072">
    <property type="entry name" value="Response_reg"/>
    <property type="match status" value="1"/>
</dbReference>
<dbReference type="CDD" id="cd01949">
    <property type="entry name" value="GGDEF"/>
    <property type="match status" value="1"/>
</dbReference>
<dbReference type="SMART" id="SM00387">
    <property type="entry name" value="HATPase_c"/>
    <property type="match status" value="1"/>
</dbReference>
<evidence type="ECO:0000256" key="7">
    <source>
        <dbReference type="ARBA" id="ARBA00022840"/>
    </source>
</evidence>
<dbReference type="SMART" id="SM00388">
    <property type="entry name" value="HisKA"/>
    <property type="match status" value="1"/>
</dbReference>
<keyword evidence="8" id="KW-0902">Two-component regulatory system</keyword>
<dbReference type="FunFam" id="3.30.70.270:FF:000001">
    <property type="entry name" value="Diguanylate cyclase domain protein"/>
    <property type="match status" value="1"/>
</dbReference>
<dbReference type="InterPro" id="IPR043128">
    <property type="entry name" value="Rev_trsase/Diguanyl_cyclase"/>
</dbReference>
<dbReference type="Gene3D" id="3.30.450.20">
    <property type="entry name" value="PAS domain"/>
    <property type="match status" value="2"/>
</dbReference>
<evidence type="ECO:0000256" key="6">
    <source>
        <dbReference type="ARBA" id="ARBA00022777"/>
    </source>
</evidence>
<dbReference type="InterPro" id="IPR029787">
    <property type="entry name" value="Nucleotide_cyclase"/>
</dbReference>
<evidence type="ECO:0000256" key="5">
    <source>
        <dbReference type="ARBA" id="ARBA00022741"/>
    </source>
</evidence>
<dbReference type="InterPro" id="IPR003661">
    <property type="entry name" value="HisK_dim/P_dom"/>
</dbReference>
<dbReference type="Pfam" id="PF00563">
    <property type="entry name" value="EAL"/>
    <property type="match status" value="1"/>
</dbReference>
<organism evidence="15 16">
    <name type="scientific">Noviherbaspirillum pedocola</name>
    <dbReference type="NCBI Taxonomy" id="2801341"/>
    <lineage>
        <taxon>Bacteria</taxon>
        <taxon>Pseudomonadati</taxon>
        <taxon>Pseudomonadota</taxon>
        <taxon>Betaproteobacteria</taxon>
        <taxon>Burkholderiales</taxon>
        <taxon>Oxalobacteraceae</taxon>
        <taxon>Noviherbaspirillum</taxon>
    </lineage>
</organism>
<dbReference type="Gene3D" id="3.30.565.10">
    <property type="entry name" value="Histidine kinase-like ATPase, C-terminal domain"/>
    <property type="match status" value="1"/>
</dbReference>
<dbReference type="Pfam" id="PF02518">
    <property type="entry name" value="HATPase_c"/>
    <property type="match status" value="1"/>
</dbReference>
<keyword evidence="4" id="KW-0808">Transferase</keyword>
<evidence type="ECO:0000256" key="4">
    <source>
        <dbReference type="ARBA" id="ARBA00022679"/>
    </source>
</evidence>
<dbReference type="Pfam" id="PF00512">
    <property type="entry name" value="HisKA"/>
    <property type="match status" value="1"/>
</dbReference>
<dbReference type="CDD" id="cd16922">
    <property type="entry name" value="HATPase_EvgS-ArcB-TorS-like"/>
    <property type="match status" value="1"/>
</dbReference>
<dbReference type="SUPFAM" id="SSF55785">
    <property type="entry name" value="PYP-like sensor domain (PAS domain)"/>
    <property type="match status" value="1"/>
</dbReference>
<dbReference type="SUPFAM" id="SSF55874">
    <property type="entry name" value="ATPase domain of HSP90 chaperone/DNA topoisomerase II/histidine kinase"/>
    <property type="match status" value="1"/>
</dbReference>
<keyword evidence="6" id="KW-0418">Kinase</keyword>
<dbReference type="SMART" id="SM00448">
    <property type="entry name" value="REC"/>
    <property type="match status" value="1"/>
</dbReference>
<dbReference type="Proteomes" id="UP000622890">
    <property type="component" value="Unassembled WGS sequence"/>
</dbReference>
<evidence type="ECO:0000256" key="8">
    <source>
        <dbReference type="ARBA" id="ARBA00023012"/>
    </source>
</evidence>
<dbReference type="PROSITE" id="PS50887">
    <property type="entry name" value="GGDEF"/>
    <property type="match status" value="1"/>
</dbReference>
<dbReference type="PROSITE" id="PS50110">
    <property type="entry name" value="RESPONSE_REGULATORY"/>
    <property type="match status" value="1"/>
</dbReference>
<dbReference type="SUPFAM" id="SSF141868">
    <property type="entry name" value="EAL domain-like"/>
    <property type="match status" value="1"/>
</dbReference>
<gene>
    <name evidence="15" type="ORF">JJB74_11980</name>
</gene>
<dbReference type="NCBIfam" id="TIGR00254">
    <property type="entry name" value="GGDEF"/>
    <property type="match status" value="1"/>
</dbReference>
<dbReference type="SMART" id="SM00091">
    <property type="entry name" value="PAS"/>
    <property type="match status" value="1"/>
</dbReference>
<dbReference type="InterPro" id="IPR013656">
    <property type="entry name" value="PAS_4"/>
</dbReference>
<dbReference type="Gene3D" id="3.30.70.270">
    <property type="match status" value="1"/>
</dbReference>
<dbReference type="CDD" id="cd01948">
    <property type="entry name" value="EAL"/>
    <property type="match status" value="1"/>
</dbReference>
<keyword evidence="7" id="KW-0067">ATP-binding</keyword>
<dbReference type="EMBL" id="JAEPBG010000004">
    <property type="protein sequence ID" value="MBK4735333.1"/>
    <property type="molecule type" value="Genomic_DNA"/>
</dbReference>
<feature type="domain" description="PAS" evidence="12">
    <location>
        <begin position="577"/>
        <end position="647"/>
    </location>
</feature>
<dbReference type="PRINTS" id="PR00344">
    <property type="entry name" value="BCTRLSENSOR"/>
</dbReference>
<protein>
    <recommendedName>
        <fullName evidence="2">histidine kinase</fullName>
        <ecNumber evidence="2">2.7.13.3</ecNumber>
    </recommendedName>
</protein>
<dbReference type="Gene3D" id="3.20.20.450">
    <property type="entry name" value="EAL domain"/>
    <property type="match status" value="1"/>
</dbReference>
<dbReference type="PANTHER" id="PTHR44757:SF2">
    <property type="entry name" value="BIOFILM ARCHITECTURE MAINTENANCE PROTEIN MBAA"/>
    <property type="match status" value="1"/>
</dbReference>
<feature type="domain" description="Histidine kinase" evidence="10">
    <location>
        <begin position="172"/>
        <end position="390"/>
    </location>
</feature>
<dbReference type="InterPro" id="IPR003594">
    <property type="entry name" value="HATPase_dom"/>
</dbReference>
<sequence length="1136" mass="124918">MPSPCLILAPDFSIVTSNAAYRAATFIEENAVRGKNIFDVFPANPEDPSSTGTARLRASLERVLATKHADTMPLQRYDIPLPGGSFEVRHWSPVNVPVLDAYGEVVSIIHRVEDVTALIEKLPRGLIDAQTHALATELFQRGREIDSANALLREANASLEQLDKARTDFFNDVSHELRTPLTLLMWSLEQLQRSAASNGDQGQQKAVASARRNAGRMLRLVNSLLELARADSGHITATFQPTDLASFTAELANQFRTAVEQIGLKLRVNCEPLDQAVFVDHELWEKIVLNLLSNAVKFTSDGEIEVTLVEKEGRVHFSVRDTGSGIPDADIPKVFDRFYRARGAPSNGEQGTGIGLALVKEFARLHGGEVKLKSKLGAGSVFCVEIPLGRAHLPPAAIVEGEKESHPRRKNDHALEAQEWILEQEAVSLPFPDTSPSLQKRARVLVVDDNAELGHYIARLLGERFSTETATDGARALESIYERPPDVLVTDLLMAGMGGLDLVRAIRTDPLVSALPIILVSGKADDEQRSHALEAGADDFLVKPFSARELLARVSILVDQAERSRQERTLRAEAEAARMRMRMVLDSVSEAFIAVDRQWRITFANGRAASWLGTNDDALMQKPLSQFFPVNMEEALRSALQRTMARRESAQVELERGGRCWHVGIFPSPEGIVMLASDITERKEAESRFRHLAHHDALTGLPNRACLIEFGEKLLAATRRSRKMLAVLFIDLDRFKSINDSFGHGIGDQLLQQVAARLRSSSRAEDMVGRLAGDEFLAVLADLSEASDAGRAADHLLEELKKPYRVGERELYCAPSIGISLFPQDGQSLDALIQHADMAMYQAKEAGRNNFHFYTGAPTPLERRTLSIEQRLRRGVEGQGFQLVYQPIVDTHTGSVRGAEALLRWPQPDGDPIGPELFIPIAESVGVIQSLGRWVFGEVCKQVVQWQADGLPAITVAINVSPIQFRHQGFLPSLLNILRESGVNPGLISLELTESALIKDIDESVKTFSILREVGLSVALDDFGTGYSSLSQLARLPLDKLKIDRSFVKGIEGGGAGPPIVEAIIALGHTLNLEIVAEGVETQQDLAFLREKRCHQAQGYFIGRPMIGNAFFEWCTMNTPAASTPAQGMNNTGHSQ</sequence>
<dbReference type="Pfam" id="PF08448">
    <property type="entry name" value="PAS_4"/>
    <property type="match status" value="2"/>
</dbReference>
<dbReference type="GO" id="GO:0000155">
    <property type="term" value="F:phosphorelay sensor kinase activity"/>
    <property type="evidence" value="ECO:0007669"/>
    <property type="project" value="InterPro"/>
</dbReference>
<dbReference type="InterPro" id="IPR035965">
    <property type="entry name" value="PAS-like_dom_sf"/>
</dbReference>
<dbReference type="EC" id="2.7.13.3" evidence="2"/>
<dbReference type="PROSITE" id="PS50109">
    <property type="entry name" value="HIS_KIN"/>
    <property type="match status" value="1"/>
</dbReference>
<dbReference type="NCBIfam" id="TIGR00229">
    <property type="entry name" value="sensory_box"/>
    <property type="match status" value="1"/>
</dbReference>
<feature type="modified residue" description="4-aspartylphosphate" evidence="9">
    <location>
        <position position="491"/>
    </location>
</feature>
<dbReference type="AlphaFoldDB" id="A0A934SU86"/>
<dbReference type="PROSITE" id="PS50883">
    <property type="entry name" value="EAL"/>
    <property type="match status" value="1"/>
</dbReference>
<dbReference type="PANTHER" id="PTHR44757">
    <property type="entry name" value="DIGUANYLATE CYCLASE DGCP"/>
    <property type="match status" value="1"/>
</dbReference>
<feature type="domain" description="EAL" evidence="13">
    <location>
        <begin position="865"/>
        <end position="1119"/>
    </location>
</feature>
<dbReference type="InterPro" id="IPR004358">
    <property type="entry name" value="Sig_transdc_His_kin-like_C"/>
</dbReference>
<feature type="domain" description="GGDEF" evidence="14">
    <location>
        <begin position="723"/>
        <end position="856"/>
    </location>
</feature>
<comment type="caution">
    <text evidence="15">The sequence shown here is derived from an EMBL/GenBank/DDBJ whole genome shotgun (WGS) entry which is preliminary data.</text>
</comment>
<dbReference type="InterPro" id="IPR052155">
    <property type="entry name" value="Biofilm_reg_signaling"/>
</dbReference>
<keyword evidence="5" id="KW-0547">Nucleotide-binding</keyword>